<keyword evidence="4" id="KW-0560">Oxidoreductase</keyword>
<dbReference type="Gene3D" id="3.40.366.30">
    <property type="entry name" value="50S ribosomal protein L16 arginine hydroxylase, Chain A, Domain 2"/>
    <property type="match status" value="1"/>
</dbReference>
<evidence type="ECO:0000313" key="7">
    <source>
        <dbReference type="EMBL" id="TCJ82615.1"/>
    </source>
</evidence>
<dbReference type="InterPro" id="IPR046799">
    <property type="entry name" value="ROXA-like_wH"/>
</dbReference>
<proteinExistence type="predicted"/>
<evidence type="ECO:0000256" key="5">
    <source>
        <dbReference type="ARBA" id="ARBA00023004"/>
    </source>
</evidence>
<reference evidence="7 8" key="1">
    <citation type="submission" date="2019-03" db="EMBL/GenBank/DDBJ databases">
        <title>Genomic Encyclopedia of Type Strains, Phase IV (KMG-IV): sequencing the most valuable type-strain genomes for metagenomic binning, comparative biology and taxonomic classification.</title>
        <authorList>
            <person name="Goeker M."/>
        </authorList>
    </citation>
    <scope>NUCLEOTIDE SEQUENCE [LARGE SCALE GENOMIC DNA]</scope>
    <source>
        <strain evidence="7 8">DSM 24830</strain>
    </source>
</reference>
<keyword evidence="7" id="KW-0687">Ribonucleoprotein</keyword>
<dbReference type="Proteomes" id="UP000294887">
    <property type="component" value="Unassembled WGS sequence"/>
</dbReference>
<evidence type="ECO:0000313" key="8">
    <source>
        <dbReference type="Proteomes" id="UP000294887"/>
    </source>
</evidence>
<evidence type="ECO:0000256" key="1">
    <source>
        <dbReference type="ARBA" id="ARBA00001954"/>
    </source>
</evidence>
<dbReference type="InterPro" id="IPR039994">
    <property type="entry name" value="NO66-like"/>
</dbReference>
<dbReference type="Gene3D" id="2.60.120.650">
    <property type="entry name" value="Cupin"/>
    <property type="match status" value="1"/>
</dbReference>
<sequence length="379" mass="43377">MSILGHISKEEFLRDYWQQKPLVIRGAFADFEMPFDAAELAGLACDTEAPSRIIVEKGLAPDFKAWTSKHSPFTDEDFINTPDSHWTFLVNDLERYVPELGNLIEPFRFIPDWRIDDLMVSYAADQGSVGPHVDEYDVFLIQGEGKRRWKINTAPDYPKNLIPDTSLAILEEFAADEEWLLEKGDMLYLPPNMPHHGVAEGECFTFSVGFRAPSILEMSQSWIESFDDAEMNRRFKDDGRSPQENPGEINAKDLQALTDQIISAVDRQKQNLPIFIGKYLTENRGEQEQLEDTEEEIADNQDYERQSGLRIAYTEDSNAIHLFASGNHLELPLSLKKDVQELCENFYYTSDSLKTLLDNNNFRALFQQLLSQGSVFPSE</sequence>
<accession>A0A4V2P7P3</accession>
<protein>
    <submittedName>
        <fullName evidence="7">50S ribosomal protein L16 3-hydroxylase</fullName>
    </submittedName>
</protein>
<feature type="domain" description="JmjC" evidence="6">
    <location>
        <begin position="99"/>
        <end position="227"/>
    </location>
</feature>
<dbReference type="EMBL" id="SMFQ01000005">
    <property type="protein sequence ID" value="TCJ82615.1"/>
    <property type="molecule type" value="Genomic_DNA"/>
</dbReference>
<dbReference type="GO" id="GO:0016706">
    <property type="term" value="F:2-oxoglutarate-dependent dioxygenase activity"/>
    <property type="evidence" value="ECO:0007669"/>
    <property type="project" value="TreeGrafter"/>
</dbReference>
<keyword evidence="8" id="KW-1185">Reference proteome</keyword>
<name>A0A4V2P7P3_9GAMM</name>
<evidence type="ECO:0000256" key="2">
    <source>
        <dbReference type="ARBA" id="ARBA00022723"/>
    </source>
</evidence>
<dbReference type="InterPro" id="IPR003347">
    <property type="entry name" value="JmjC_dom"/>
</dbReference>
<dbReference type="PANTHER" id="PTHR13096">
    <property type="entry name" value="MINA53 MYC INDUCED NUCLEAR ANTIGEN"/>
    <property type="match status" value="1"/>
</dbReference>
<dbReference type="SMART" id="SM00558">
    <property type="entry name" value="JmjC"/>
    <property type="match status" value="1"/>
</dbReference>
<dbReference type="AlphaFoldDB" id="A0A4V2P7P3"/>
<keyword evidence="7" id="KW-0689">Ribosomal protein</keyword>
<gene>
    <name evidence="7" type="ORF">EV695_3346</name>
</gene>
<evidence type="ECO:0000256" key="4">
    <source>
        <dbReference type="ARBA" id="ARBA00023002"/>
    </source>
</evidence>
<dbReference type="PROSITE" id="PS51184">
    <property type="entry name" value="JMJC"/>
    <property type="match status" value="1"/>
</dbReference>
<dbReference type="PANTHER" id="PTHR13096:SF8">
    <property type="entry name" value="RIBOSOMAL OXYGENASE 1"/>
    <property type="match status" value="1"/>
</dbReference>
<dbReference type="GO" id="GO:0046872">
    <property type="term" value="F:metal ion binding"/>
    <property type="evidence" value="ECO:0007669"/>
    <property type="project" value="UniProtKB-KW"/>
</dbReference>
<organism evidence="7 8">
    <name type="scientific">Cocleimonas flava</name>
    <dbReference type="NCBI Taxonomy" id="634765"/>
    <lineage>
        <taxon>Bacteria</taxon>
        <taxon>Pseudomonadati</taxon>
        <taxon>Pseudomonadota</taxon>
        <taxon>Gammaproteobacteria</taxon>
        <taxon>Thiotrichales</taxon>
        <taxon>Thiotrichaceae</taxon>
        <taxon>Cocleimonas</taxon>
    </lineage>
</organism>
<comment type="cofactor">
    <cofactor evidence="1">
        <name>Fe(2+)</name>
        <dbReference type="ChEBI" id="CHEBI:29033"/>
    </cofactor>
</comment>
<evidence type="ECO:0000256" key="3">
    <source>
        <dbReference type="ARBA" id="ARBA00022964"/>
    </source>
</evidence>
<dbReference type="Pfam" id="PF20514">
    <property type="entry name" value="WHD_ROXA"/>
    <property type="match status" value="1"/>
</dbReference>
<keyword evidence="2" id="KW-0479">Metal-binding</keyword>
<keyword evidence="3" id="KW-0223">Dioxygenase</keyword>
<keyword evidence="5" id="KW-0408">Iron</keyword>
<comment type="caution">
    <text evidence="7">The sequence shown here is derived from an EMBL/GenBank/DDBJ whole genome shotgun (WGS) entry which is preliminary data.</text>
</comment>
<evidence type="ECO:0000259" key="6">
    <source>
        <dbReference type="PROSITE" id="PS51184"/>
    </source>
</evidence>
<dbReference type="Pfam" id="PF08007">
    <property type="entry name" value="JmjC_2"/>
    <property type="match status" value="1"/>
</dbReference>
<dbReference type="SUPFAM" id="SSF51197">
    <property type="entry name" value="Clavaminate synthase-like"/>
    <property type="match status" value="1"/>
</dbReference>
<dbReference type="GO" id="GO:0005840">
    <property type="term" value="C:ribosome"/>
    <property type="evidence" value="ECO:0007669"/>
    <property type="project" value="UniProtKB-KW"/>
</dbReference>